<sequence>MSVDEFHQALKAGELSDMVVIRPNLELNSSSLVDETVLEDTKAALSARSGAPILKNPSDPHYHLAKEFRDVVCRDPPSVLPPDRGVRHEIDLVPGTIYCVTRQWPLPKEQCDVIDEFFRVKHVAGMVHESKSPHSTPTF</sequence>
<dbReference type="Proteomes" id="UP001159659">
    <property type="component" value="Unassembled WGS sequence"/>
</dbReference>
<gene>
    <name evidence="1" type="ORF">PFR002_LOCUS4017</name>
</gene>
<evidence type="ECO:0000313" key="1">
    <source>
        <dbReference type="EMBL" id="CAI5720550.1"/>
    </source>
</evidence>
<protein>
    <recommendedName>
        <fullName evidence="3">Reverse transcriptase</fullName>
    </recommendedName>
</protein>
<evidence type="ECO:0000313" key="2">
    <source>
        <dbReference type="Proteomes" id="UP001159659"/>
    </source>
</evidence>
<evidence type="ECO:0008006" key="3">
    <source>
        <dbReference type="Google" id="ProtNLM"/>
    </source>
</evidence>
<reference evidence="1" key="1">
    <citation type="submission" date="2022-12" db="EMBL/GenBank/DDBJ databases">
        <authorList>
            <person name="Webb A."/>
        </authorList>
    </citation>
    <scope>NUCLEOTIDE SEQUENCE</scope>
    <source>
        <strain evidence="1">Pf2</strain>
    </source>
</reference>
<dbReference type="InterPro" id="IPR043502">
    <property type="entry name" value="DNA/RNA_pol_sf"/>
</dbReference>
<dbReference type="Gene3D" id="3.10.10.10">
    <property type="entry name" value="HIV Type 1 Reverse Transcriptase, subunit A, domain 1"/>
    <property type="match status" value="1"/>
</dbReference>
<dbReference type="EMBL" id="CANTFK010000633">
    <property type="protein sequence ID" value="CAI5720550.1"/>
    <property type="molecule type" value="Genomic_DNA"/>
</dbReference>
<dbReference type="AlphaFoldDB" id="A0AAV0TF56"/>
<proteinExistence type="predicted"/>
<organism evidence="1 2">
    <name type="scientific">Peronospora farinosa</name>
    <dbReference type="NCBI Taxonomy" id="134698"/>
    <lineage>
        <taxon>Eukaryota</taxon>
        <taxon>Sar</taxon>
        <taxon>Stramenopiles</taxon>
        <taxon>Oomycota</taxon>
        <taxon>Peronosporomycetes</taxon>
        <taxon>Peronosporales</taxon>
        <taxon>Peronosporaceae</taxon>
        <taxon>Peronospora</taxon>
    </lineage>
</organism>
<comment type="caution">
    <text evidence="1">The sequence shown here is derived from an EMBL/GenBank/DDBJ whole genome shotgun (WGS) entry which is preliminary data.</text>
</comment>
<dbReference type="SUPFAM" id="SSF56672">
    <property type="entry name" value="DNA/RNA polymerases"/>
    <property type="match status" value="1"/>
</dbReference>
<name>A0AAV0TF56_9STRA</name>
<accession>A0AAV0TF56</accession>